<dbReference type="Proteomes" id="UP001163152">
    <property type="component" value="Chromosome"/>
</dbReference>
<accession>A0A9E8ZEK7</accession>
<keyword evidence="2" id="KW-1185">Reference proteome</keyword>
<dbReference type="KEGG" id="tsin:OXH18_06165"/>
<protein>
    <recommendedName>
        <fullName evidence="3">Restriction endonuclease subunit R</fullName>
    </recommendedName>
</protein>
<name>A0A9E8ZEK7_9CYAN</name>
<reference evidence="1" key="1">
    <citation type="submission" date="2022-12" db="EMBL/GenBank/DDBJ databases">
        <title>Polyphasic identification of a Novel Hot-Spring Cyanobacterium Ocullathermofonsia sinensis gen nov. sp. nov. and Genomic Insights on its Adaptations to the Thermal Habitat.</title>
        <authorList>
            <person name="Daroch M."/>
            <person name="Tang J."/>
            <person name="Jiang Y."/>
        </authorList>
    </citation>
    <scope>NUCLEOTIDE SEQUENCE</scope>
    <source>
        <strain evidence="1">PKUAC-SCTA174</strain>
    </source>
</reference>
<evidence type="ECO:0000313" key="1">
    <source>
        <dbReference type="EMBL" id="WAL61567.1"/>
    </source>
</evidence>
<evidence type="ECO:0008006" key="3">
    <source>
        <dbReference type="Google" id="ProtNLM"/>
    </source>
</evidence>
<dbReference type="EMBL" id="CP113797">
    <property type="protein sequence ID" value="WAL61567.1"/>
    <property type="molecule type" value="Genomic_DNA"/>
</dbReference>
<organism evidence="1 2">
    <name type="scientific">Thermocoleostomius sinensis A174</name>
    <dbReference type="NCBI Taxonomy" id="2016057"/>
    <lineage>
        <taxon>Bacteria</taxon>
        <taxon>Bacillati</taxon>
        <taxon>Cyanobacteriota</taxon>
        <taxon>Cyanophyceae</taxon>
        <taxon>Oculatellales</taxon>
        <taxon>Oculatellaceae</taxon>
        <taxon>Thermocoleostomius</taxon>
    </lineage>
</organism>
<sequence>MVQTLQTRNVTLRDLIEKFQMQLVRDEQFLPKWQSRLPNLSEFEKQVLNKVKVGYFNLVADPPVLEKPMQLAIVALILFLEGFYLPPFL</sequence>
<dbReference type="AlphaFoldDB" id="A0A9E8ZEK7"/>
<proteinExistence type="predicted"/>
<dbReference type="RefSeq" id="WP_268611563.1">
    <property type="nucleotide sequence ID" value="NZ_CP113797.1"/>
</dbReference>
<evidence type="ECO:0000313" key="2">
    <source>
        <dbReference type="Proteomes" id="UP001163152"/>
    </source>
</evidence>
<gene>
    <name evidence="1" type="ORF">OXH18_06165</name>
</gene>